<dbReference type="Gene3D" id="2.110.10.10">
    <property type="entry name" value="Hemopexin-like domain"/>
    <property type="match status" value="1"/>
</dbReference>
<evidence type="ECO:0000256" key="1">
    <source>
        <dbReference type="PROSITE-ProRule" id="PRU01011"/>
    </source>
</evidence>
<dbReference type="Gramene" id="rna-AYBTSS11_LOCUS20984">
    <property type="protein sequence ID" value="CAJ1967068.1"/>
    <property type="gene ID" value="gene-AYBTSS11_LOCUS20984"/>
</dbReference>
<dbReference type="InterPro" id="IPR018487">
    <property type="entry name" value="Hemopexin-like_repeat"/>
</dbReference>
<dbReference type="SUPFAM" id="SSF50923">
    <property type="entry name" value="Hemopexin-like domain"/>
    <property type="match status" value="1"/>
</dbReference>
<dbReference type="Pfam" id="PF00045">
    <property type="entry name" value="Hemopexin"/>
    <property type="match status" value="1"/>
</dbReference>
<accession>A0AA86VLH1</accession>
<gene>
    <name evidence="3" type="ORF">AYBTSS11_LOCUS20984</name>
</gene>
<dbReference type="Gene3D" id="3.90.210.10">
    <property type="entry name" value="Heat-Labile Enterotoxin, subunit A"/>
    <property type="match status" value="1"/>
</dbReference>
<dbReference type="Pfam" id="PF22596">
    <property type="entry name" value="Scabin-like"/>
    <property type="match status" value="1"/>
</dbReference>
<reference evidence="3" key="1">
    <citation type="submission" date="2023-10" db="EMBL/GenBank/DDBJ databases">
        <authorList>
            <person name="Domelevo Entfellner J.-B."/>
        </authorList>
    </citation>
    <scope>NUCLEOTIDE SEQUENCE</scope>
</reference>
<dbReference type="Proteomes" id="UP001189624">
    <property type="component" value="Chromosome 7"/>
</dbReference>
<evidence type="ECO:0000259" key="2">
    <source>
        <dbReference type="Pfam" id="PF22596"/>
    </source>
</evidence>
<protein>
    <recommendedName>
        <fullName evidence="2">Pierisin-like domain-containing protein</fullName>
    </recommendedName>
</protein>
<name>A0AA86VLH1_9FABA</name>
<dbReference type="SMART" id="SM00120">
    <property type="entry name" value="HX"/>
    <property type="match status" value="3"/>
</dbReference>
<evidence type="ECO:0000313" key="3">
    <source>
        <dbReference type="EMBL" id="CAJ1967068.1"/>
    </source>
</evidence>
<dbReference type="InterPro" id="IPR036375">
    <property type="entry name" value="Hemopexin-like_dom_sf"/>
</dbReference>
<evidence type="ECO:0000313" key="4">
    <source>
        <dbReference type="Proteomes" id="UP001189624"/>
    </source>
</evidence>
<dbReference type="EMBL" id="OY731404">
    <property type="protein sequence ID" value="CAJ1967068.1"/>
    <property type="molecule type" value="Genomic_DNA"/>
</dbReference>
<feature type="domain" description="Pierisin-like" evidence="2">
    <location>
        <begin position="65"/>
        <end position="199"/>
    </location>
</feature>
<keyword evidence="4" id="KW-1185">Reference proteome</keyword>
<dbReference type="AlphaFoldDB" id="A0AA86VLH1"/>
<feature type="repeat" description="Hemopexin" evidence="1">
    <location>
        <begin position="393"/>
        <end position="440"/>
    </location>
</feature>
<proteinExistence type="predicted"/>
<sequence length="527" mass="59959">MSIPPPNDPSRGCSSEFSQPLGQQDLLQAQNLFQIVNRVNVVEGNLTGIEYRTGDLNFDIRRPVFRWDTRPYQQIFANGFQAWPQGQTPNNTYYNLLHFIQHAGAPLDSNRPPTTTHAFVSTTLNNAWQPTPSTQVLPPGSQIQFYRYEVYAPGGIWVAVSLRDRYQYVSQAEVCFVGGIAPQYIRSCLIYTATREAGSRYPRLQRETRLIINRNFNPESAPYNQVVIFIPVYYYRDENGTNRYLPEETYPPTREKRQVLDANNDDALVWYTRKVLEVPSYIDSAFRSSRTNEVYFFMKNKYVRVYYTPGATNDKILTNLRMICDGFPSLLDTPFGENGIDCAFDTEASKAYIFSTKLCAYIDYAPGTLDDKILSGPMTIAAMFPALKNTVFENGIDSAFRSTRGKEVYIFKGNKYVRIAYDTKQLVGSIRNIADGFPVLKGTIFEGGIDACFASHVASEAYLFKGDKYVRMKFVPGTYDDVLMGNVRPILDGWPVLKGILPRDNKGFDAHLHSDHEQSYPDQHDEL</sequence>
<feature type="repeat" description="Hemopexin" evidence="1">
    <location>
        <begin position="279"/>
        <end position="330"/>
    </location>
</feature>
<dbReference type="InterPro" id="IPR054695">
    <property type="entry name" value="Pierisin-like_dom"/>
</dbReference>
<feature type="repeat" description="Hemopexin" evidence="1">
    <location>
        <begin position="446"/>
        <end position="497"/>
    </location>
</feature>
<organism evidence="3 4">
    <name type="scientific">Sphenostylis stenocarpa</name>
    <dbReference type="NCBI Taxonomy" id="92480"/>
    <lineage>
        <taxon>Eukaryota</taxon>
        <taxon>Viridiplantae</taxon>
        <taxon>Streptophyta</taxon>
        <taxon>Embryophyta</taxon>
        <taxon>Tracheophyta</taxon>
        <taxon>Spermatophyta</taxon>
        <taxon>Magnoliopsida</taxon>
        <taxon>eudicotyledons</taxon>
        <taxon>Gunneridae</taxon>
        <taxon>Pentapetalae</taxon>
        <taxon>rosids</taxon>
        <taxon>fabids</taxon>
        <taxon>Fabales</taxon>
        <taxon>Fabaceae</taxon>
        <taxon>Papilionoideae</taxon>
        <taxon>50 kb inversion clade</taxon>
        <taxon>NPAAA clade</taxon>
        <taxon>indigoferoid/millettioid clade</taxon>
        <taxon>Phaseoleae</taxon>
        <taxon>Sphenostylis</taxon>
    </lineage>
</organism>
<dbReference type="PROSITE" id="PS51642">
    <property type="entry name" value="HEMOPEXIN_2"/>
    <property type="match status" value="3"/>
</dbReference>
<dbReference type="SUPFAM" id="SSF56399">
    <property type="entry name" value="ADP-ribosylation"/>
    <property type="match status" value="1"/>
</dbReference>